<reference evidence="1" key="1">
    <citation type="submission" date="2022-04" db="EMBL/GenBank/DDBJ databases">
        <authorList>
            <person name="Seo M.-J."/>
        </authorList>
    </citation>
    <scope>NUCLEOTIDE SEQUENCE</scope>
    <source>
        <strain evidence="1">MBLB2552</strain>
    </source>
</reference>
<dbReference type="SUPFAM" id="SSF53067">
    <property type="entry name" value="Actin-like ATPase domain"/>
    <property type="match status" value="1"/>
</dbReference>
<dbReference type="AlphaFoldDB" id="A0A9X1XYP8"/>
<evidence type="ECO:0000313" key="1">
    <source>
        <dbReference type="EMBL" id="MCK8487348.1"/>
    </source>
</evidence>
<dbReference type="PANTHER" id="PTHR32432">
    <property type="entry name" value="CELL DIVISION PROTEIN FTSA-RELATED"/>
    <property type="match status" value="1"/>
</dbReference>
<evidence type="ECO:0000313" key="2">
    <source>
        <dbReference type="Proteomes" id="UP001139534"/>
    </source>
</evidence>
<protein>
    <submittedName>
        <fullName evidence="1">Pilus assembly protein PilM</fullName>
    </submittedName>
</protein>
<accession>A0A9X1XYP8</accession>
<organism evidence="1 2">
    <name type="scientific">Paenibacillus mellifer</name>
    <dbReference type="NCBI Taxonomy" id="2937794"/>
    <lineage>
        <taxon>Bacteria</taxon>
        <taxon>Bacillati</taxon>
        <taxon>Bacillota</taxon>
        <taxon>Bacilli</taxon>
        <taxon>Bacillales</taxon>
        <taxon>Paenibacillaceae</taxon>
        <taxon>Paenibacillus</taxon>
    </lineage>
</organism>
<gene>
    <name evidence="1" type="primary">pilM</name>
    <name evidence="1" type="ORF">M0651_09205</name>
</gene>
<dbReference type="EMBL" id="JALPRK010000006">
    <property type="protein sequence ID" value="MCK8487348.1"/>
    <property type="molecule type" value="Genomic_DNA"/>
</dbReference>
<dbReference type="Proteomes" id="UP001139534">
    <property type="component" value="Unassembled WGS sequence"/>
</dbReference>
<dbReference type="InterPro" id="IPR050696">
    <property type="entry name" value="FtsA/MreB"/>
</dbReference>
<comment type="caution">
    <text evidence="1">The sequence shown here is derived from an EMBL/GenBank/DDBJ whole genome shotgun (WGS) entry which is preliminary data.</text>
</comment>
<keyword evidence="2" id="KW-1185">Reference proteome</keyword>
<dbReference type="PANTHER" id="PTHR32432:SF3">
    <property type="entry name" value="ETHANOLAMINE UTILIZATION PROTEIN EUTJ"/>
    <property type="match status" value="1"/>
</dbReference>
<name>A0A9X1XYP8_9BACL</name>
<dbReference type="InterPro" id="IPR043129">
    <property type="entry name" value="ATPase_NBD"/>
</dbReference>
<sequence length="319" mass="35750">MVSAKRHSPLLSRRPAHIGITIDEDGIRYVKYNPKRGTVERAGLLPVDAELNEDGVPDVTGVIDMVKRWANRRGLTGKKVRLAAPTSQSFIRLLRVPKVSRRQQRRVTELEIEGSIRLPFEDPVIDYHWMEDRNQEEVLLTFVAAVPHPVIQELVTSLELAGLRLEAVDLAAIALSRILRQQRLLGESSNVMAINFKAKEAEVYTYHHGLPDFVRTFPLEPMSGDKLNTWRYGEIVSSVTRIMNFYEYTLHEGHERVQSIVIAGAAPDKPEIARQLSGAFDQVSVSEVDVSPYFAGHEMADQGSYAIALGLAMKGAESR</sequence>
<dbReference type="Gene3D" id="3.30.420.380">
    <property type="match status" value="1"/>
</dbReference>
<proteinExistence type="predicted"/>
<dbReference type="RefSeq" id="WP_248551550.1">
    <property type="nucleotide sequence ID" value="NZ_JALPRK010000006.1"/>
</dbReference>